<feature type="compositionally biased region" description="Acidic residues" evidence="1">
    <location>
        <begin position="655"/>
        <end position="671"/>
    </location>
</feature>
<reference evidence="4" key="1">
    <citation type="submission" date="2019-12" db="EMBL/GenBank/DDBJ databases">
        <title>Whole-genome sequence of Halomicrobium mukohataei pws1.</title>
        <authorList>
            <person name="Verma D.K."/>
            <person name="Gopal K."/>
            <person name="Prasad E.S."/>
        </authorList>
    </citation>
    <scope>NUCLEOTIDE SEQUENCE</scope>
    <source>
        <strain evidence="4">Pws1</strain>
    </source>
</reference>
<organism evidence="4 5">
    <name type="scientific">Halomicrobium mukohataei</name>
    <dbReference type="NCBI Taxonomy" id="57705"/>
    <lineage>
        <taxon>Archaea</taxon>
        <taxon>Methanobacteriati</taxon>
        <taxon>Methanobacteriota</taxon>
        <taxon>Stenosarchaea group</taxon>
        <taxon>Halobacteria</taxon>
        <taxon>Halobacteriales</taxon>
        <taxon>Haloarculaceae</taxon>
        <taxon>Halomicrobium</taxon>
    </lineage>
</organism>
<protein>
    <recommendedName>
        <fullName evidence="3">DUF7305 domain-containing protein</fullName>
    </recommendedName>
</protein>
<accession>A0A847UBJ6</accession>
<evidence type="ECO:0000259" key="3">
    <source>
        <dbReference type="Pfam" id="PF23981"/>
    </source>
</evidence>
<keyword evidence="2" id="KW-0812">Transmembrane</keyword>
<dbReference type="EMBL" id="WOYG01000001">
    <property type="protein sequence ID" value="NLV10439.1"/>
    <property type="molecule type" value="Genomic_DNA"/>
</dbReference>
<dbReference type="Pfam" id="PF23960">
    <property type="entry name" value="DUF7289"/>
    <property type="match status" value="1"/>
</dbReference>
<dbReference type="InterPro" id="IPR055713">
    <property type="entry name" value="DUF7289"/>
</dbReference>
<feature type="region of interest" description="Disordered" evidence="1">
    <location>
        <begin position="503"/>
        <end position="531"/>
    </location>
</feature>
<dbReference type="Pfam" id="PF23981">
    <property type="entry name" value="DUF7305"/>
    <property type="match status" value="1"/>
</dbReference>
<feature type="region of interest" description="Disordered" evidence="1">
    <location>
        <begin position="621"/>
        <end position="671"/>
    </location>
</feature>
<comment type="caution">
    <text evidence="4">The sequence shown here is derived from an EMBL/GenBank/DDBJ whole genome shotgun (WGS) entry which is preliminary data.</text>
</comment>
<sequence length="867" mass="90705">MPTSRSRAVHWPFGFSKRRISRPSGSRSPGSARAISTSNVSSAKTVRGRLRIFSLDPLFSSFGDEVVCSSALVIIQYVDTAVQIDLHTVQITSVYNVRGFLKGSVGEVTSSFTIIPPNDSQRAGTRLRQSPRTDHHCRAAEQLGPVAGTFISEEKILYMADRTIATVSMGDADVERGQSSVLGIVLLFAIVITVSMSVVVVGSGALADARSSVVDQSAVTSMGELQSATASVEPGGGSRQVSFADSDAGVGAAVGDGGVTTVDESSGTITVSVTDADSGATETITRNVGAVTYEGDSERLVYQAGGVFRVGPDGESGTVVSPPNVQYQYRNGAPTLRLSITELAVDGPNTRGSFDDGVELRQAEPSTRRFPTGGFENPLEHGDSIEITVESVAYPVWADFFEQRTGGTVTTGDFDGDGQQAARVTLEGPPDVSPTAPGALVTTNIPQLSVSNHALIDSYDSSTTPVSPGGGTNAPVYVDGSYDPNNHVQIDGDLVVAEHATFDSNDNAPPRAHIEGKTITGGTPGSGSKTKVNGNTQFKGLFSTTDDLFVEGKNHNPGKRARFEDDVYVGGGVTNFRDVRVEGDMYVQGDIELGDDSHITGDLVAGGEITEAGGADVTVEGARDENANPPSPRSPNLPTLGSVAGEITATKDSVDDGDNDNPGDGTIDEIESYNNCDPCTLTGSAGGNEYYIPDGINLYDSETLIFDTSSGPITVYAGPNAGGTSLYLNDGSIEVHGDNPVRIYNGGGFEMTGDTEVVTKDATGTTETYRSQNFQVFVKPSETVNFNGQPSFTGVVHGPGGTDITLTNHVEIYGAIIGEATDVSNHATIHFDEALLDSPPRAPGGNGDDGRVAYLTVETREVTVEDD</sequence>
<dbReference type="InterPro" id="IPR055729">
    <property type="entry name" value="DUF7305"/>
</dbReference>
<dbReference type="Proteomes" id="UP000608662">
    <property type="component" value="Unassembled WGS sequence"/>
</dbReference>
<feature type="transmembrane region" description="Helical" evidence="2">
    <location>
        <begin position="181"/>
        <end position="207"/>
    </location>
</feature>
<evidence type="ECO:0000313" key="4">
    <source>
        <dbReference type="EMBL" id="NLV10439.1"/>
    </source>
</evidence>
<keyword evidence="2" id="KW-1133">Transmembrane helix</keyword>
<gene>
    <name evidence="4" type="ORF">GOC74_10920</name>
</gene>
<evidence type="ECO:0000313" key="5">
    <source>
        <dbReference type="Proteomes" id="UP000608662"/>
    </source>
</evidence>
<dbReference type="AlphaFoldDB" id="A0A847UBJ6"/>
<keyword evidence="2" id="KW-0472">Membrane</keyword>
<proteinExistence type="predicted"/>
<name>A0A847UBJ6_9EURY</name>
<feature type="domain" description="DUF7305" evidence="3">
    <location>
        <begin position="656"/>
        <end position="836"/>
    </location>
</feature>
<feature type="compositionally biased region" description="Low complexity" evidence="1">
    <location>
        <begin position="517"/>
        <end position="531"/>
    </location>
</feature>
<evidence type="ECO:0000256" key="2">
    <source>
        <dbReference type="SAM" id="Phobius"/>
    </source>
</evidence>
<evidence type="ECO:0000256" key="1">
    <source>
        <dbReference type="SAM" id="MobiDB-lite"/>
    </source>
</evidence>